<keyword evidence="8" id="KW-0732">Signal</keyword>
<dbReference type="InterPro" id="IPR022398">
    <property type="entry name" value="Peptidase_S8_His-AS"/>
</dbReference>
<dbReference type="PROSITE" id="PS00138">
    <property type="entry name" value="SUBTILASE_SER"/>
    <property type="match status" value="1"/>
</dbReference>
<dbReference type="PRINTS" id="PR00723">
    <property type="entry name" value="SUBTILISIN"/>
</dbReference>
<feature type="chain" id="PRO_5012024019" evidence="8">
    <location>
        <begin position="31"/>
        <end position="1144"/>
    </location>
</feature>
<protein>
    <submittedName>
        <fullName evidence="10">Serine protease, subtilisin family</fullName>
    </submittedName>
</protein>
<feature type="active site" description="Charge relay system" evidence="5 6">
    <location>
        <position position="237"/>
    </location>
</feature>
<dbReference type="InterPro" id="IPR013783">
    <property type="entry name" value="Ig-like_fold"/>
</dbReference>
<evidence type="ECO:0000259" key="9">
    <source>
        <dbReference type="Pfam" id="PF00082"/>
    </source>
</evidence>
<dbReference type="PROSITE" id="PS00136">
    <property type="entry name" value="SUBTILASE_ASP"/>
    <property type="match status" value="1"/>
</dbReference>
<feature type="active site" description="Charge relay system" evidence="5 6">
    <location>
        <position position="274"/>
    </location>
</feature>
<sequence>MRGIRTAGPPTAVVLGALLIGTAAAPPAGAAPPRAATAAGAGSVVQMTLITGDKVTARVGADGTVSVVTVRPGPGREDIAFTQQGSGGSVSLVPQDAVAPLRAGHLDPRLFDITGLVAQGYDDAHSPQLPLIVTYDKAAGGRAAPQPPAGAPAVRALASVHGAALRADKKRVSQVWKEWGPAASKRKSAAALAPGVAKVWLDGKVGAVLDRSTAQVGAPQAWKSGWTGKGVKVAVLDTGIDSTHPDFSGSIGESADFTQGNGAIGGAVPDGDGHGTHVASTVAGDGTASDGRYRGMAPDAELLVGKVLDDNGGGQESWVLQGMEWAAARAPIVNISLSGAVTDGTDPLSQAVDNLSASHGTLFVAAAGNLGRPGTVSTPGTADAALTVGAVERNDALAGLSSQGPRLGDHAVKPDLTAPGIGIVAARAAGTGGNNTVNDRYTALSGTSMATPHVAGAAALLAQAHPDWKGPQLKAALTSSAEPIAGQSAYEQGAGRLDVARATAQSVFATAEDTGVYFTDPKATEPVTRTVTYHNTGTAKVSLDVAATTTGRAGEPGPKGLLTVSPTGLTVPAGGTAQATVTIDPGAAAAGTSFSGRLTSTTEDGTVVTGPAFAVTKEAVHRQVTVEAVDRNGAPLGPGSREQGFSSVQLTNLADGRTFRLTFDDGTATARVPEGRYNLGGTLVTPGSDGAAPTSTMFLQPEMDIRQDSRRTVDARQGKPITVAVPDPGAQPYSLSAGYCYRPAGDETCTDQGALLGRPGRLYAVPGKQVSDGTLDFYVRSIQNGAQAPKGRLPDHYDLLLLTTGSFPDPAFRLARKDLAAVKNDYYAQGPGTAGSTSSWPTENGLGGMSIAEPDFALPAARTEYMTVRGQQRETYFSQQNGGGGEYVPLPVTQTGIVSCTAGSTCADRWNAAVIGPGLAPVKNDAPSIGRASDGTISAEPQLFSDAAPRHYGGPMPDWLQDTVHITLAKNGQKLGSSNSPRATFAVPEDAATYRLTARTTREEPWASLSTTVETAWTFRSAAVAPGPDGAVHTDALPLDVVRFIAPVDTTNRTARTEHTLTARVERQAGAAASRTRSLTVQVSFDDGATWQDAPVTSDGTASHRVTITPPAGSGSFVSLKATARSTDGGTVEQTILRAYRLAP</sequence>
<dbReference type="PANTHER" id="PTHR43806:SF65">
    <property type="entry name" value="SERINE PROTEASE APRX"/>
    <property type="match status" value="1"/>
</dbReference>
<dbReference type="Proteomes" id="UP000181909">
    <property type="component" value="Unassembled WGS sequence"/>
</dbReference>
<dbReference type="InterPro" id="IPR050131">
    <property type="entry name" value="Peptidase_S8_subtilisin-like"/>
</dbReference>
<dbReference type="PANTHER" id="PTHR43806">
    <property type="entry name" value="PEPTIDASE S8"/>
    <property type="match status" value="1"/>
</dbReference>
<name>A0A1K2FBR2_STRAR</name>
<evidence type="ECO:0000256" key="4">
    <source>
        <dbReference type="ARBA" id="ARBA00022825"/>
    </source>
</evidence>
<evidence type="ECO:0000256" key="2">
    <source>
        <dbReference type="ARBA" id="ARBA00022670"/>
    </source>
</evidence>
<dbReference type="PROSITE" id="PS00137">
    <property type="entry name" value="SUBTILASE_HIS"/>
    <property type="match status" value="1"/>
</dbReference>
<evidence type="ECO:0000313" key="11">
    <source>
        <dbReference type="Proteomes" id="UP000181909"/>
    </source>
</evidence>
<keyword evidence="4 6" id="KW-0720">Serine protease</keyword>
<evidence type="ECO:0000313" key="10">
    <source>
        <dbReference type="EMBL" id="SFY45225.1"/>
    </source>
</evidence>
<evidence type="ECO:0000256" key="7">
    <source>
        <dbReference type="RuleBase" id="RU003355"/>
    </source>
</evidence>
<comment type="similarity">
    <text evidence="1 6 7">Belongs to the peptidase S8 family.</text>
</comment>
<gene>
    <name evidence="10" type="ORF">SAMN02787144_10666</name>
</gene>
<dbReference type="InterPro" id="IPR023827">
    <property type="entry name" value="Peptidase_S8_Asp-AS"/>
</dbReference>
<dbReference type="RefSeq" id="WP_079179861.1">
    <property type="nucleotide sequence ID" value="NZ_FPJO01000066.1"/>
</dbReference>
<dbReference type="GO" id="GO:0005975">
    <property type="term" value="P:carbohydrate metabolic process"/>
    <property type="evidence" value="ECO:0007669"/>
    <property type="project" value="UniProtKB-ARBA"/>
</dbReference>
<proteinExistence type="inferred from homology"/>
<dbReference type="InterPro" id="IPR036852">
    <property type="entry name" value="Peptidase_S8/S53_dom_sf"/>
</dbReference>
<dbReference type="InterPro" id="IPR015500">
    <property type="entry name" value="Peptidase_S8_subtilisin-rel"/>
</dbReference>
<evidence type="ECO:0000256" key="3">
    <source>
        <dbReference type="ARBA" id="ARBA00022801"/>
    </source>
</evidence>
<accession>A0A1K2FBR2</accession>
<dbReference type="SUPFAM" id="SSF52743">
    <property type="entry name" value="Subtilisin-like"/>
    <property type="match status" value="1"/>
</dbReference>
<evidence type="ECO:0000256" key="1">
    <source>
        <dbReference type="ARBA" id="ARBA00011073"/>
    </source>
</evidence>
<evidence type="ECO:0000256" key="6">
    <source>
        <dbReference type="PROSITE-ProRule" id="PRU01240"/>
    </source>
</evidence>
<evidence type="ECO:0000256" key="5">
    <source>
        <dbReference type="PIRSR" id="PIRSR615500-1"/>
    </source>
</evidence>
<evidence type="ECO:0000256" key="8">
    <source>
        <dbReference type="SAM" id="SignalP"/>
    </source>
</evidence>
<dbReference type="EMBL" id="FPJO01000066">
    <property type="protein sequence ID" value="SFY45225.1"/>
    <property type="molecule type" value="Genomic_DNA"/>
</dbReference>
<dbReference type="Gene3D" id="2.60.40.10">
    <property type="entry name" value="Immunoglobulins"/>
    <property type="match status" value="1"/>
</dbReference>
<dbReference type="Gene3D" id="3.40.50.200">
    <property type="entry name" value="Peptidase S8/S53 domain"/>
    <property type="match status" value="1"/>
</dbReference>
<dbReference type="OrthoDB" id="614750at2"/>
<dbReference type="PROSITE" id="PS51892">
    <property type="entry name" value="SUBTILASE"/>
    <property type="match status" value="1"/>
</dbReference>
<feature type="active site" description="Charge relay system" evidence="5 6">
    <location>
        <position position="448"/>
    </location>
</feature>
<dbReference type="STRING" id="1893.SAMN02787144_10666"/>
<keyword evidence="2 6" id="KW-0645">Protease</keyword>
<reference evidence="10 11" key="1">
    <citation type="submission" date="2016-11" db="EMBL/GenBank/DDBJ databases">
        <authorList>
            <person name="Jaros S."/>
            <person name="Januszkiewicz K."/>
            <person name="Wedrychowicz H."/>
        </authorList>
    </citation>
    <scope>NUCLEOTIDE SEQUENCE [LARGE SCALE GENOMIC DNA]</scope>
    <source>
        <strain evidence="10 11">OK807</strain>
    </source>
</reference>
<dbReference type="AlphaFoldDB" id="A0A1K2FBR2"/>
<dbReference type="InterPro" id="IPR000209">
    <property type="entry name" value="Peptidase_S8/S53_dom"/>
</dbReference>
<dbReference type="InterPro" id="IPR023828">
    <property type="entry name" value="Peptidase_S8_Ser-AS"/>
</dbReference>
<keyword evidence="3 6" id="KW-0378">Hydrolase</keyword>
<dbReference type="GO" id="GO:0004252">
    <property type="term" value="F:serine-type endopeptidase activity"/>
    <property type="evidence" value="ECO:0007669"/>
    <property type="project" value="UniProtKB-UniRule"/>
</dbReference>
<feature type="domain" description="Peptidase S8/S53" evidence="9">
    <location>
        <begin position="228"/>
        <end position="492"/>
    </location>
</feature>
<dbReference type="GO" id="GO:0006508">
    <property type="term" value="P:proteolysis"/>
    <property type="evidence" value="ECO:0007669"/>
    <property type="project" value="UniProtKB-KW"/>
</dbReference>
<organism evidence="10 11">
    <name type="scientific">Streptomyces atratus</name>
    <dbReference type="NCBI Taxonomy" id="1893"/>
    <lineage>
        <taxon>Bacteria</taxon>
        <taxon>Bacillati</taxon>
        <taxon>Actinomycetota</taxon>
        <taxon>Actinomycetes</taxon>
        <taxon>Kitasatosporales</taxon>
        <taxon>Streptomycetaceae</taxon>
        <taxon>Streptomyces</taxon>
    </lineage>
</organism>
<feature type="signal peptide" evidence="8">
    <location>
        <begin position="1"/>
        <end position="30"/>
    </location>
</feature>
<dbReference type="Pfam" id="PF00082">
    <property type="entry name" value="Peptidase_S8"/>
    <property type="match status" value="1"/>
</dbReference>